<feature type="domain" description="DNA primase/nucleoside triphosphatase C-terminal" evidence="4">
    <location>
        <begin position="353"/>
        <end position="418"/>
    </location>
</feature>
<keyword evidence="1" id="KW-0540">Nuclease</keyword>
<dbReference type="GO" id="GO:0004518">
    <property type="term" value="F:nuclease activity"/>
    <property type="evidence" value="ECO:0007669"/>
    <property type="project" value="UniProtKB-KW"/>
</dbReference>
<dbReference type="Gene3D" id="3.30.420.10">
    <property type="entry name" value="Ribonuclease H-like superfamily/Ribonuclease H"/>
    <property type="match status" value="1"/>
</dbReference>
<dbReference type="SUPFAM" id="SSF56672">
    <property type="entry name" value="DNA/RNA polymerases"/>
    <property type="match status" value="1"/>
</dbReference>
<evidence type="ECO:0000256" key="1">
    <source>
        <dbReference type="ARBA" id="ARBA00022722"/>
    </source>
</evidence>
<keyword evidence="3" id="KW-1194">Viral DNA replication</keyword>
<evidence type="ECO:0000259" key="5">
    <source>
        <dbReference type="Pfam" id="PF19263"/>
    </source>
</evidence>
<evidence type="ECO:0000256" key="2">
    <source>
        <dbReference type="ARBA" id="ARBA00022801"/>
    </source>
</evidence>
<name>A0A8S5VF07_9CAUD</name>
<dbReference type="InterPro" id="IPR023211">
    <property type="entry name" value="DNA_pol_palm_dom_sf"/>
</dbReference>
<dbReference type="GO" id="GO:0016787">
    <property type="term" value="F:hydrolase activity"/>
    <property type="evidence" value="ECO:0007669"/>
    <property type="project" value="UniProtKB-KW"/>
</dbReference>
<evidence type="ECO:0000259" key="4">
    <source>
        <dbReference type="Pfam" id="PF03288"/>
    </source>
</evidence>
<accession>A0A8S5VF07</accession>
<evidence type="ECO:0000256" key="3">
    <source>
        <dbReference type="ARBA" id="ARBA00023109"/>
    </source>
</evidence>
<dbReference type="Pfam" id="PF03288">
    <property type="entry name" value="Pox_D5"/>
    <property type="match status" value="1"/>
</dbReference>
<dbReference type="Gene3D" id="3.90.1600.10">
    <property type="entry name" value="Palm domain of DNA polymerase"/>
    <property type="match status" value="1"/>
</dbReference>
<protein>
    <submittedName>
        <fullName evidence="6">DNA polymerase</fullName>
    </submittedName>
</protein>
<reference evidence="6" key="1">
    <citation type="journal article" date="2021" name="Proc. Natl. Acad. Sci. U.S.A.">
        <title>A Catalog of Tens of Thousands of Viruses from Human Metagenomes Reveals Hidden Associations with Chronic Diseases.</title>
        <authorList>
            <person name="Tisza M.J."/>
            <person name="Buck C.B."/>
        </authorList>
    </citation>
    <scope>NUCLEOTIDE SEQUENCE</scope>
    <source>
        <strain evidence="6">CtSXZ3</strain>
    </source>
</reference>
<dbReference type="InterPro" id="IPR027417">
    <property type="entry name" value="P-loop_NTPase"/>
</dbReference>
<evidence type="ECO:0000313" key="6">
    <source>
        <dbReference type="EMBL" id="DAG05187.1"/>
    </source>
</evidence>
<feature type="domain" description="NrS-1 polymerase-like helicase" evidence="5">
    <location>
        <begin position="181"/>
        <end position="294"/>
    </location>
</feature>
<dbReference type="Gene3D" id="3.40.50.300">
    <property type="entry name" value="P-loop containing nucleotide triphosphate hydrolases"/>
    <property type="match status" value="1"/>
</dbReference>
<dbReference type="InterPro" id="IPR036397">
    <property type="entry name" value="RNaseH_sf"/>
</dbReference>
<dbReference type="GO" id="GO:0003676">
    <property type="term" value="F:nucleic acid binding"/>
    <property type="evidence" value="ECO:0007669"/>
    <property type="project" value="InterPro"/>
</dbReference>
<keyword evidence="3" id="KW-0235">DNA replication</keyword>
<dbReference type="InterPro" id="IPR043502">
    <property type="entry name" value="DNA/RNA_pol_sf"/>
</dbReference>
<keyword evidence="2" id="KW-0378">Hydrolase</keyword>
<dbReference type="EMBL" id="BK016252">
    <property type="protein sequence ID" value="DAG05187.1"/>
    <property type="molecule type" value="Genomic_DNA"/>
</dbReference>
<dbReference type="InterPro" id="IPR004968">
    <property type="entry name" value="DNA_primase/NTPase_C"/>
</dbReference>
<organism evidence="6">
    <name type="scientific">Siphoviridae sp. ctSXZ3</name>
    <dbReference type="NCBI Taxonomy" id="2825510"/>
    <lineage>
        <taxon>Viruses</taxon>
        <taxon>Duplodnaviria</taxon>
        <taxon>Heunggongvirae</taxon>
        <taxon>Uroviricota</taxon>
        <taxon>Caudoviricetes</taxon>
    </lineage>
</organism>
<proteinExistence type="predicted"/>
<sequence length="1245" mass="142247">MDFFRVVERRRREQGQEVITVRPEFLVGKHRDLMIRGGSFYAVWDQDRGLWSDSEYDVASLIDRELFEYRDRMTIDPAVKVRVASLKGFDSRSWQDYKTWTRSLPDHFEPLNTKLKWSNQEITREDYVTRQLDYPLEEAPCEAYDEMMSVLYTKAERDKIEWSIGSIIAGDSVELQKFLVLFGASGTGKSTVLEIVEMLFEGHIQPFDARALGTASSQFALEAFRSNPLVAIQHDGDLSRIEDNTRLNSIIGHDRMLMNEKGKSQYWFKPISFLMVGSNSPVKITDAKSGILRRLIDVSPTGELLDIDRYFQLKARLPFELSGIAWRCLQVYKNLGKHYYQAYRPVAMMRRTNDLFGFVNDALLELDGCPHITLTRAYALYKEYVEDAGLKFLMPRRVFAEELKEYFQDFKERATVDGVKLRNVYFLLDHAKLEPQEVKNAPGPKVKPLVLSETDSLLDKMLADRPAQYDNGAGAPNAPWSKVSTTLAAIDTSQVHYVRVPENHIVIDFDIKNPDGKKDPVANLTAAAEWPPTYAEFSKSGGGVHLHYIYEGELEHLAKDYAPGIEVKVFRGKSALRRRVSYCNDVPVTILHGGLPRKEAPVIDHNTMMSERGLRDLIERNLRKEIHPGTKPSVDFIRKILDDAYKSGMEYDVSDMEPRVILFASRSSNQAALCMKLCQDMKFKSEHDEPVRPVPEDTRKVYFDCEVFPNLFVLCWKPKGGQTVGMINPSPEEIEPLLKTRLVGFNCRKYDNHITYGAYMGLNNAQLYQLSKRVIDNVPGATFREAYNLSYADIYDFAATKKSLKKWEIDLGIHHQELGFDWDQPVPEDKWHLVVEYCKNDVEATEAVDEHLSADFTARQLLAELAEMTPNDTTQRLAAKIIFEGNPAPQSEFVYTDLSEMFPGYKYEFGKSTYRGEETGEGGLVRATPGIYRNVKVFDVESMHPTSIEQLNLFGKYTKNFSDLKAARVAIKHGDYDKVRSMFGGKLALYLKDESSAKDLSYALKIVINSVYGLSSAKFNNPFRDPRNVDNIVAKRGALFMIDLWKALEDRGVHVFHIKTDSIKIENPSKETEEFIHDFGKKYGYKFDVEDEYDRLCLVNDAVYVAKDHEGKWHATGAQFAEPYVFKSLFSKEPIIFEDCCTQRSVTTALYLDMGNDRDHDYRFIGKTGQFTPVKAGGGTLLRIKDDKYYAVSGTKGYRWVESETIPADDRASLENIDRDVFEGLVDKARAQIEKFGDVEVFLGD</sequence>
<dbReference type="Pfam" id="PF19263">
    <property type="entry name" value="DUF5906"/>
    <property type="match status" value="1"/>
</dbReference>
<dbReference type="GO" id="GO:0039693">
    <property type="term" value="P:viral DNA genome replication"/>
    <property type="evidence" value="ECO:0007669"/>
    <property type="project" value="UniProtKB-KW"/>
</dbReference>
<dbReference type="InterPro" id="IPR045455">
    <property type="entry name" value="NrS-1_pol-like_helicase"/>
</dbReference>